<dbReference type="EMBL" id="LT906453">
    <property type="protein sequence ID" value="SNV22354.1"/>
    <property type="molecule type" value="Genomic_DNA"/>
</dbReference>
<gene>
    <name evidence="2" type="ORF">SAMEA4475696_01496</name>
</gene>
<proteinExistence type="predicted"/>
<name>A0A239VL13_9MICO</name>
<feature type="compositionally biased region" description="Low complexity" evidence="1">
    <location>
        <begin position="145"/>
        <end position="165"/>
    </location>
</feature>
<feature type="compositionally biased region" description="Basic and acidic residues" evidence="1">
    <location>
        <begin position="114"/>
        <end position="124"/>
    </location>
</feature>
<feature type="region of interest" description="Disordered" evidence="1">
    <location>
        <begin position="1"/>
        <end position="204"/>
    </location>
</feature>
<keyword evidence="3" id="KW-1185">Reference proteome</keyword>
<sequence>MNRQNKPPQNVAAAAAPRCLAGSAPSRSRPKTTPPRRGSPLQHENVSPRWATDSARAEARAGTPSQSMKHRARPLHVGNARGGQPHSRTTYLKRSVRRAPDLDNCPRSLAAPPHRYDSRGEHKTTHTPAHTPNSTRHAHSPPYPTATSSVRSSRITTRISSTTSPHTPPRSRGRRNGYQHTGVSRRSSEDVFAGSGEKTHEHEE</sequence>
<dbReference type="STRING" id="1121387.GCA_000429885_02162"/>
<evidence type="ECO:0000256" key="1">
    <source>
        <dbReference type="SAM" id="MobiDB-lite"/>
    </source>
</evidence>
<dbReference type="Proteomes" id="UP000242637">
    <property type="component" value="Chromosome 1"/>
</dbReference>
<dbReference type="AlphaFoldDB" id="A0A239VL13"/>
<protein>
    <submittedName>
        <fullName evidence="2">Uncharacterized protein</fullName>
    </submittedName>
</protein>
<feature type="compositionally biased region" description="Polar residues" evidence="1">
    <location>
        <begin position="126"/>
        <end position="135"/>
    </location>
</feature>
<evidence type="ECO:0000313" key="2">
    <source>
        <dbReference type="EMBL" id="SNV22354.1"/>
    </source>
</evidence>
<dbReference type="KEGG" id="dco:SAMEA4475696_1496"/>
<accession>A0A239VL13</accession>
<evidence type="ECO:0000313" key="3">
    <source>
        <dbReference type="Proteomes" id="UP000242637"/>
    </source>
</evidence>
<reference evidence="2 3" key="1">
    <citation type="submission" date="2017-06" db="EMBL/GenBank/DDBJ databases">
        <authorList>
            <consortium name="Pathogen Informatics"/>
        </authorList>
    </citation>
    <scope>NUCLEOTIDE SEQUENCE [LARGE SCALE GENOMIC DNA]</scope>
    <source>
        <strain evidence="2 3">NCTC13039</strain>
    </source>
</reference>
<organism evidence="2 3">
    <name type="scientific">Dermatophilus congolensis</name>
    <dbReference type="NCBI Taxonomy" id="1863"/>
    <lineage>
        <taxon>Bacteria</taxon>
        <taxon>Bacillati</taxon>
        <taxon>Actinomycetota</taxon>
        <taxon>Actinomycetes</taxon>
        <taxon>Micrococcales</taxon>
        <taxon>Dermatophilaceae</taxon>
        <taxon>Dermatophilus</taxon>
    </lineage>
</organism>